<dbReference type="EMBL" id="POTX01000037">
    <property type="protein sequence ID" value="PZF98593.1"/>
    <property type="molecule type" value="Genomic_DNA"/>
</dbReference>
<organism evidence="1 2">
    <name type="scientific">Micromonospora endophytica</name>
    <dbReference type="NCBI Taxonomy" id="515350"/>
    <lineage>
        <taxon>Bacteria</taxon>
        <taxon>Bacillati</taxon>
        <taxon>Actinomycetota</taxon>
        <taxon>Actinomycetes</taxon>
        <taxon>Micromonosporales</taxon>
        <taxon>Micromonosporaceae</taxon>
        <taxon>Micromonospora</taxon>
    </lineage>
</organism>
<dbReference type="InterPro" id="IPR051082">
    <property type="entry name" value="Pentapeptide-BTB/POZ_domain"/>
</dbReference>
<name>A0A2W2E0U5_9ACTN</name>
<keyword evidence="2" id="KW-1185">Reference proteome</keyword>
<proteinExistence type="predicted"/>
<dbReference type="InterPro" id="IPR001646">
    <property type="entry name" value="5peptide_repeat"/>
</dbReference>
<dbReference type="Proteomes" id="UP000248627">
    <property type="component" value="Unassembled WGS sequence"/>
</dbReference>
<comment type="caution">
    <text evidence="1">The sequence shown here is derived from an EMBL/GenBank/DDBJ whole genome shotgun (WGS) entry which is preliminary data.</text>
</comment>
<evidence type="ECO:0008006" key="3">
    <source>
        <dbReference type="Google" id="ProtNLM"/>
    </source>
</evidence>
<protein>
    <recommendedName>
        <fullName evidence="3">Pentapeptide repeat-containing protein</fullName>
    </recommendedName>
</protein>
<dbReference type="OrthoDB" id="4775025at2"/>
<gene>
    <name evidence="1" type="ORF">C1I93_08310</name>
</gene>
<accession>A0A2W2E0U5</accession>
<dbReference type="Pfam" id="PF00805">
    <property type="entry name" value="Pentapeptide"/>
    <property type="match status" value="2"/>
</dbReference>
<dbReference type="AlphaFoldDB" id="A0A2W2E0U5"/>
<dbReference type="SUPFAM" id="SSF141571">
    <property type="entry name" value="Pentapeptide repeat-like"/>
    <property type="match status" value="1"/>
</dbReference>
<sequence length="329" mass="36889">MRRTDMSSSRGGRWRGEDGRELAGHVLARLTTGRSLDDLQLGSHEGRVDLRGFTLEPPKTGGDGYLAEEGGSSTDGLSMRWLHGLVDIRDTSLENLDFSEAQLDHLRLHGVALRNCLFDGAKCRDWRGWQLSVQDCSFVHADLRDTALGTWGNSYRGVEFRGADLRGTSCRGATFISCDFSDARLDKVEFVGCQLVDTRFAGRLSEVSFVAATDQPEHGSMENIDFTDASLRWVTFRGLPLSTVRLPENREEHIVVRHYPCVVRQALARLEGRYDAETRKLRSRLQADASQLDESRDIGLWHRDELGSNPSEQRYARELLQDVEAACSA</sequence>
<dbReference type="PANTHER" id="PTHR14136">
    <property type="entry name" value="BTB_POZ DOMAIN-CONTAINING PROTEIN KCTD9"/>
    <property type="match status" value="1"/>
</dbReference>
<evidence type="ECO:0000313" key="1">
    <source>
        <dbReference type="EMBL" id="PZF98593.1"/>
    </source>
</evidence>
<dbReference type="PANTHER" id="PTHR14136:SF17">
    <property type="entry name" value="BTB_POZ DOMAIN-CONTAINING PROTEIN KCTD9"/>
    <property type="match status" value="1"/>
</dbReference>
<dbReference type="Gene3D" id="2.160.20.80">
    <property type="entry name" value="E3 ubiquitin-protein ligase SopA"/>
    <property type="match status" value="1"/>
</dbReference>
<evidence type="ECO:0000313" key="2">
    <source>
        <dbReference type="Proteomes" id="UP000248627"/>
    </source>
</evidence>
<reference evidence="1 2" key="1">
    <citation type="submission" date="2018-01" db="EMBL/GenBank/DDBJ databases">
        <title>Draft genome sequence of Jishengella endophytica.</title>
        <authorList>
            <person name="Sahin N."/>
            <person name="Ay H."/>
            <person name="Saygin H."/>
        </authorList>
    </citation>
    <scope>NUCLEOTIDE SEQUENCE [LARGE SCALE GENOMIC DNA]</scope>
    <source>
        <strain evidence="1 2">DSM 45430</strain>
    </source>
</reference>